<keyword evidence="7" id="KW-0503">Monooxygenase</keyword>
<evidence type="ECO:0000313" key="9">
    <source>
        <dbReference type="Proteomes" id="UP001175227"/>
    </source>
</evidence>
<evidence type="ECO:0000256" key="3">
    <source>
        <dbReference type="ARBA" id="ARBA00022617"/>
    </source>
</evidence>
<proteinExistence type="inferred from homology"/>
<evidence type="ECO:0000256" key="5">
    <source>
        <dbReference type="ARBA" id="ARBA00023002"/>
    </source>
</evidence>
<dbReference type="AlphaFoldDB" id="A0AA39UEU2"/>
<evidence type="ECO:0000256" key="6">
    <source>
        <dbReference type="ARBA" id="ARBA00023004"/>
    </source>
</evidence>
<dbReference type="SUPFAM" id="SSF48264">
    <property type="entry name" value="Cytochrome P450"/>
    <property type="match status" value="1"/>
</dbReference>
<gene>
    <name evidence="8" type="ORF">IW261DRAFT_1419672</name>
</gene>
<sequence>MNGSLTTLAIVVISVASLVFAYRLLYQTCRNTPFPPGPKGLPFIRNILDVPSEKEWLTFARWSEKYGDIMSVSVLGRRMVVINSVQTAIDILDKKGAIYSNRPMVAMSGGLVGWKNGMNVANIMQISYGYDIQKDNDLFLKLAGEAANHFSLSINLVRHIPAWFPGAKFKQTAKKWRSTVLEVVELPYNYAKQQISSVAIQMRNQSSKREGVRTYPRGFRMKVFENVGGYPAILTRTRQNFLETYSARQFNQIADTKYGRSRCATEAIR</sequence>
<keyword evidence="4" id="KW-0479">Metal-binding</keyword>
<dbReference type="InterPro" id="IPR001128">
    <property type="entry name" value="Cyt_P450"/>
</dbReference>
<dbReference type="Proteomes" id="UP001175227">
    <property type="component" value="Unassembled WGS sequence"/>
</dbReference>
<dbReference type="GO" id="GO:0016705">
    <property type="term" value="F:oxidoreductase activity, acting on paired donors, with incorporation or reduction of molecular oxygen"/>
    <property type="evidence" value="ECO:0007669"/>
    <property type="project" value="InterPro"/>
</dbReference>
<dbReference type="GO" id="GO:0004497">
    <property type="term" value="F:monooxygenase activity"/>
    <property type="evidence" value="ECO:0007669"/>
    <property type="project" value="UniProtKB-KW"/>
</dbReference>
<dbReference type="Pfam" id="PF00067">
    <property type="entry name" value="p450"/>
    <property type="match status" value="1"/>
</dbReference>
<dbReference type="PANTHER" id="PTHR46300">
    <property type="entry name" value="P450, PUTATIVE (EUROFUNG)-RELATED-RELATED"/>
    <property type="match status" value="1"/>
</dbReference>
<organism evidence="8 9">
    <name type="scientific">Armillaria novae-zelandiae</name>
    <dbReference type="NCBI Taxonomy" id="153914"/>
    <lineage>
        <taxon>Eukaryota</taxon>
        <taxon>Fungi</taxon>
        <taxon>Dikarya</taxon>
        <taxon>Basidiomycota</taxon>
        <taxon>Agaricomycotina</taxon>
        <taxon>Agaricomycetes</taxon>
        <taxon>Agaricomycetidae</taxon>
        <taxon>Agaricales</taxon>
        <taxon>Marasmiineae</taxon>
        <taxon>Physalacriaceae</taxon>
        <taxon>Armillaria</taxon>
    </lineage>
</organism>
<dbReference type="InterPro" id="IPR050364">
    <property type="entry name" value="Cytochrome_P450_fung"/>
</dbReference>
<name>A0AA39UEU2_9AGAR</name>
<dbReference type="EMBL" id="JAUEPR010000011">
    <property type="protein sequence ID" value="KAK0479579.1"/>
    <property type="molecule type" value="Genomic_DNA"/>
</dbReference>
<reference evidence="8" key="1">
    <citation type="submission" date="2023-06" db="EMBL/GenBank/DDBJ databases">
        <authorList>
            <consortium name="Lawrence Berkeley National Laboratory"/>
            <person name="Ahrendt S."/>
            <person name="Sahu N."/>
            <person name="Indic B."/>
            <person name="Wong-Bajracharya J."/>
            <person name="Merenyi Z."/>
            <person name="Ke H.-M."/>
            <person name="Monk M."/>
            <person name="Kocsube S."/>
            <person name="Drula E."/>
            <person name="Lipzen A."/>
            <person name="Balint B."/>
            <person name="Henrissat B."/>
            <person name="Andreopoulos B."/>
            <person name="Martin F.M."/>
            <person name="Harder C.B."/>
            <person name="Rigling D."/>
            <person name="Ford K.L."/>
            <person name="Foster G.D."/>
            <person name="Pangilinan J."/>
            <person name="Papanicolaou A."/>
            <person name="Barry K."/>
            <person name="LaButti K."/>
            <person name="Viragh M."/>
            <person name="Koriabine M."/>
            <person name="Yan M."/>
            <person name="Riley R."/>
            <person name="Champramary S."/>
            <person name="Plett K.L."/>
            <person name="Tsai I.J."/>
            <person name="Slot J."/>
            <person name="Sipos G."/>
            <person name="Plett J."/>
            <person name="Nagy L.G."/>
            <person name="Grigoriev I.V."/>
        </authorList>
    </citation>
    <scope>NUCLEOTIDE SEQUENCE</scope>
    <source>
        <strain evidence="8">ICMP 16352</strain>
    </source>
</reference>
<evidence type="ECO:0000256" key="4">
    <source>
        <dbReference type="ARBA" id="ARBA00022723"/>
    </source>
</evidence>
<dbReference type="GO" id="GO:0020037">
    <property type="term" value="F:heme binding"/>
    <property type="evidence" value="ECO:0007669"/>
    <property type="project" value="InterPro"/>
</dbReference>
<accession>A0AA39UEU2</accession>
<evidence type="ECO:0000256" key="1">
    <source>
        <dbReference type="ARBA" id="ARBA00001971"/>
    </source>
</evidence>
<keyword evidence="3" id="KW-0349">Heme</keyword>
<evidence type="ECO:0000256" key="7">
    <source>
        <dbReference type="ARBA" id="ARBA00023033"/>
    </source>
</evidence>
<evidence type="ECO:0008006" key="10">
    <source>
        <dbReference type="Google" id="ProtNLM"/>
    </source>
</evidence>
<comment type="caution">
    <text evidence="8">The sequence shown here is derived from an EMBL/GenBank/DDBJ whole genome shotgun (WGS) entry which is preliminary data.</text>
</comment>
<dbReference type="InterPro" id="IPR036396">
    <property type="entry name" value="Cyt_P450_sf"/>
</dbReference>
<keyword evidence="9" id="KW-1185">Reference proteome</keyword>
<comment type="cofactor">
    <cofactor evidence="1">
        <name>heme</name>
        <dbReference type="ChEBI" id="CHEBI:30413"/>
    </cofactor>
</comment>
<keyword evidence="5" id="KW-0560">Oxidoreductase</keyword>
<evidence type="ECO:0000313" key="8">
    <source>
        <dbReference type="EMBL" id="KAK0479579.1"/>
    </source>
</evidence>
<dbReference type="GO" id="GO:0005506">
    <property type="term" value="F:iron ion binding"/>
    <property type="evidence" value="ECO:0007669"/>
    <property type="project" value="InterPro"/>
</dbReference>
<dbReference type="PANTHER" id="PTHR46300:SF7">
    <property type="entry name" value="P450, PUTATIVE (EUROFUNG)-RELATED"/>
    <property type="match status" value="1"/>
</dbReference>
<evidence type="ECO:0000256" key="2">
    <source>
        <dbReference type="ARBA" id="ARBA00010617"/>
    </source>
</evidence>
<keyword evidence="6" id="KW-0408">Iron</keyword>
<dbReference type="Gene3D" id="1.10.630.10">
    <property type="entry name" value="Cytochrome P450"/>
    <property type="match status" value="1"/>
</dbReference>
<comment type="similarity">
    <text evidence="2">Belongs to the cytochrome P450 family.</text>
</comment>
<protein>
    <recommendedName>
        <fullName evidence="10">Cytochrome P450</fullName>
    </recommendedName>
</protein>